<dbReference type="Proteomes" id="UP001198901">
    <property type="component" value="Unassembled WGS sequence"/>
</dbReference>
<reference evidence="3" key="1">
    <citation type="submission" date="2023-07" db="EMBL/GenBank/DDBJ databases">
        <authorList>
            <person name="Yue Y."/>
        </authorList>
    </citation>
    <scope>NUCLEOTIDE SEQUENCE [LARGE SCALE GENOMIC DNA]</scope>
    <source>
        <strain evidence="3">D23</strain>
    </source>
</reference>
<gene>
    <name evidence="2" type="ORF">LBU54_09815</name>
</gene>
<accession>A0ABS7XV29</accession>
<dbReference type="EMBL" id="JAIUJR010000006">
    <property type="protein sequence ID" value="MCA0132876.1"/>
    <property type="molecule type" value="Genomic_DNA"/>
</dbReference>
<proteinExistence type="predicted"/>
<comment type="caution">
    <text evidence="2">The sequence shown here is derived from an EMBL/GenBank/DDBJ whole genome shotgun (WGS) entry which is preliminary data.</text>
</comment>
<keyword evidence="1" id="KW-1133">Transmembrane helix</keyword>
<evidence type="ECO:0000256" key="1">
    <source>
        <dbReference type="SAM" id="Phobius"/>
    </source>
</evidence>
<feature type="transmembrane region" description="Helical" evidence="1">
    <location>
        <begin position="21"/>
        <end position="44"/>
    </location>
</feature>
<evidence type="ECO:0000313" key="2">
    <source>
        <dbReference type="EMBL" id="MCA0132876.1"/>
    </source>
</evidence>
<organism evidence="2 3">
    <name type="scientific">Winogradskyella alexanderae</name>
    <dbReference type="NCBI Taxonomy" id="2877123"/>
    <lineage>
        <taxon>Bacteria</taxon>
        <taxon>Pseudomonadati</taxon>
        <taxon>Bacteroidota</taxon>
        <taxon>Flavobacteriia</taxon>
        <taxon>Flavobacteriales</taxon>
        <taxon>Flavobacteriaceae</taxon>
        <taxon>Winogradskyella</taxon>
    </lineage>
</organism>
<name>A0ABS7XV29_9FLAO</name>
<dbReference type="RefSeq" id="WP_224528824.1">
    <property type="nucleotide sequence ID" value="NZ_JAIUJR010000006.1"/>
</dbReference>
<keyword evidence="1" id="KW-0812">Transmembrane</keyword>
<keyword evidence="1" id="KW-0472">Membrane</keyword>
<protein>
    <submittedName>
        <fullName evidence="2">Uncharacterized protein</fullName>
    </submittedName>
</protein>
<evidence type="ECO:0000313" key="3">
    <source>
        <dbReference type="Proteomes" id="UP001198901"/>
    </source>
</evidence>
<keyword evidence="3" id="KW-1185">Reference proteome</keyword>
<sequence>MKFIKEENEKRRDYIFKKDTLTKSVATFVTSVLIMLITVVASTYDTLAHF</sequence>